<dbReference type="EMBL" id="AFAR01000070">
    <property type="protein sequence ID" value="EGF28748.1"/>
    <property type="molecule type" value="Genomic_DNA"/>
</dbReference>
<gene>
    <name evidence="1" type="ORF">RBWH47_03780</name>
</gene>
<sequence>MPVGAGTHWALLSRGDREALVRVFSDEVSQRSGTIGRNLNRMC</sequence>
<evidence type="ECO:0000313" key="2">
    <source>
        <dbReference type="Proteomes" id="UP000006222"/>
    </source>
</evidence>
<name>F2ANK2_RHOBT</name>
<accession>F2ANK2</accession>
<organism evidence="1 2">
    <name type="scientific">Rhodopirellula baltica WH47</name>
    <dbReference type="NCBI Taxonomy" id="991778"/>
    <lineage>
        <taxon>Bacteria</taxon>
        <taxon>Pseudomonadati</taxon>
        <taxon>Planctomycetota</taxon>
        <taxon>Planctomycetia</taxon>
        <taxon>Pirellulales</taxon>
        <taxon>Pirellulaceae</taxon>
        <taxon>Rhodopirellula</taxon>
    </lineage>
</organism>
<reference evidence="1 2" key="1">
    <citation type="journal article" date="2013" name="Mar. Genomics">
        <title>Expression of sulfatases in Rhodopirellula baltica and the diversity of sulfatases in the genus Rhodopirellula.</title>
        <authorList>
            <person name="Wegner C.E."/>
            <person name="Richter-Heitmann T."/>
            <person name="Klindworth A."/>
            <person name="Klockow C."/>
            <person name="Richter M."/>
            <person name="Achstetter T."/>
            <person name="Glockner F.O."/>
            <person name="Harder J."/>
        </authorList>
    </citation>
    <scope>NUCLEOTIDE SEQUENCE [LARGE SCALE GENOMIC DNA]</scope>
    <source>
        <strain evidence="1 2">WH47</strain>
    </source>
</reference>
<evidence type="ECO:0000313" key="1">
    <source>
        <dbReference type="EMBL" id="EGF28748.1"/>
    </source>
</evidence>
<dbReference type="AlphaFoldDB" id="F2ANK2"/>
<dbReference type="Proteomes" id="UP000006222">
    <property type="component" value="Unassembled WGS sequence"/>
</dbReference>
<protein>
    <submittedName>
        <fullName evidence="1">Uncharacterized protein</fullName>
    </submittedName>
</protein>
<proteinExistence type="predicted"/>
<comment type="caution">
    <text evidence="1">The sequence shown here is derived from an EMBL/GenBank/DDBJ whole genome shotgun (WGS) entry which is preliminary data.</text>
</comment>